<sequence>MSLFSSLMLGGSVASSSTATSLLPHRLVQSWSLCFISSLLWSSFLSLAYCLPCEGRLCFDPVRSLAVYSLRCGADCLGLVLISTFYRSDRDLFIALLFRPSFPLAGMDALVLFVR</sequence>
<dbReference type="AlphaFoldDB" id="A0A8T2A4J6"/>
<reference evidence="1 2" key="1">
    <citation type="submission" date="2020-12" db="EMBL/GenBank/DDBJ databases">
        <title>Concerted genomic and epigenomic changes stabilize Arabidopsis allopolyploids.</title>
        <authorList>
            <person name="Chen Z."/>
        </authorList>
    </citation>
    <scope>NUCLEOTIDE SEQUENCE [LARGE SCALE GENOMIC DNA]</scope>
    <source>
        <strain evidence="1">Allo738</strain>
        <tissue evidence="1">Leaf</tissue>
    </source>
</reference>
<dbReference type="Proteomes" id="UP000694240">
    <property type="component" value="Chromosome 9"/>
</dbReference>
<keyword evidence="2" id="KW-1185">Reference proteome</keyword>
<name>A0A8T2A4J6_9BRAS</name>
<accession>A0A8T2A4J6</accession>
<gene>
    <name evidence="1" type="ORF">ISN45_Aa04g004380</name>
</gene>
<dbReference type="EMBL" id="JAEFBK010000009">
    <property type="protein sequence ID" value="KAG7567575.1"/>
    <property type="molecule type" value="Genomic_DNA"/>
</dbReference>
<proteinExistence type="predicted"/>
<comment type="caution">
    <text evidence="1">The sequence shown here is derived from an EMBL/GenBank/DDBJ whole genome shotgun (WGS) entry which is preliminary data.</text>
</comment>
<evidence type="ECO:0000313" key="1">
    <source>
        <dbReference type="EMBL" id="KAG7567575.1"/>
    </source>
</evidence>
<evidence type="ECO:0000313" key="2">
    <source>
        <dbReference type="Proteomes" id="UP000694240"/>
    </source>
</evidence>
<organism evidence="1 2">
    <name type="scientific">Arabidopsis thaliana x Arabidopsis arenosa</name>
    <dbReference type="NCBI Taxonomy" id="1240361"/>
    <lineage>
        <taxon>Eukaryota</taxon>
        <taxon>Viridiplantae</taxon>
        <taxon>Streptophyta</taxon>
        <taxon>Embryophyta</taxon>
        <taxon>Tracheophyta</taxon>
        <taxon>Spermatophyta</taxon>
        <taxon>Magnoliopsida</taxon>
        <taxon>eudicotyledons</taxon>
        <taxon>Gunneridae</taxon>
        <taxon>Pentapetalae</taxon>
        <taxon>rosids</taxon>
        <taxon>malvids</taxon>
        <taxon>Brassicales</taxon>
        <taxon>Brassicaceae</taxon>
        <taxon>Camelineae</taxon>
        <taxon>Arabidopsis</taxon>
    </lineage>
</organism>
<protein>
    <submittedName>
        <fullName evidence="1">Uncharacterized protein</fullName>
    </submittedName>
</protein>